<dbReference type="PANTHER" id="PTHR13068">
    <property type="entry name" value="CGI-12 PROTEIN-RELATED"/>
    <property type="match status" value="1"/>
</dbReference>
<protein>
    <recommendedName>
        <fullName evidence="6">Mitochondrial transcription termination factor family protein</fullName>
    </recommendedName>
</protein>
<dbReference type="OrthoDB" id="637682at2759"/>
<dbReference type="EMBL" id="LFYR01000555">
    <property type="protein sequence ID" value="KMZ73670.1"/>
    <property type="molecule type" value="Genomic_DNA"/>
</dbReference>
<evidence type="ECO:0000313" key="5">
    <source>
        <dbReference type="Proteomes" id="UP000036987"/>
    </source>
</evidence>
<dbReference type="InterPro" id="IPR038538">
    <property type="entry name" value="MTERF_sf"/>
</dbReference>
<organism evidence="4 5">
    <name type="scientific">Zostera marina</name>
    <name type="common">Eelgrass</name>
    <dbReference type="NCBI Taxonomy" id="29655"/>
    <lineage>
        <taxon>Eukaryota</taxon>
        <taxon>Viridiplantae</taxon>
        <taxon>Streptophyta</taxon>
        <taxon>Embryophyta</taxon>
        <taxon>Tracheophyta</taxon>
        <taxon>Spermatophyta</taxon>
        <taxon>Magnoliopsida</taxon>
        <taxon>Liliopsida</taxon>
        <taxon>Zosteraceae</taxon>
        <taxon>Zostera</taxon>
    </lineage>
</organism>
<keyword evidence="2" id="KW-0806">Transcription termination</keyword>
<dbReference type="AlphaFoldDB" id="A0A0K9PZQ5"/>
<gene>
    <name evidence="4" type="ORF">ZOSMA_144G00310</name>
</gene>
<keyword evidence="5" id="KW-1185">Reference proteome</keyword>
<keyword evidence="3" id="KW-0809">Transit peptide</keyword>
<dbReference type="Proteomes" id="UP000036987">
    <property type="component" value="Unassembled WGS sequence"/>
</dbReference>
<evidence type="ECO:0000256" key="1">
    <source>
        <dbReference type="ARBA" id="ARBA00007692"/>
    </source>
</evidence>
<dbReference type="InterPro" id="IPR003690">
    <property type="entry name" value="MTERF"/>
</dbReference>
<evidence type="ECO:0000313" key="4">
    <source>
        <dbReference type="EMBL" id="KMZ73670.1"/>
    </source>
</evidence>
<evidence type="ECO:0000256" key="3">
    <source>
        <dbReference type="ARBA" id="ARBA00022946"/>
    </source>
</evidence>
<dbReference type="SMART" id="SM00733">
    <property type="entry name" value="Mterf"/>
    <property type="match status" value="9"/>
</dbReference>
<comment type="caution">
    <text evidence="4">The sequence shown here is derived from an EMBL/GenBank/DDBJ whole genome shotgun (WGS) entry which is preliminary data.</text>
</comment>
<dbReference type="GO" id="GO:0003676">
    <property type="term" value="F:nucleic acid binding"/>
    <property type="evidence" value="ECO:0007669"/>
    <property type="project" value="InterPro"/>
</dbReference>
<dbReference type="GO" id="GO:0006353">
    <property type="term" value="P:DNA-templated transcription termination"/>
    <property type="evidence" value="ECO:0007669"/>
    <property type="project" value="UniProtKB-KW"/>
</dbReference>
<accession>A0A0K9PZQ5</accession>
<sequence length="634" mass="71805">MVLTAVAAIHSHIPTINLTNFSNSSSRNVAATSCPLSFTPFAKSSSFHVICSCSYSPANSRFDRHHRHVDRRTRTSSFLACCGSSSFPADHGNEVEMAVVAVIEILVESGASKEDSVFIANNCPKYIDALLANVRELDEHSLWDSWKAEMEELSLHNKPSDDDHSPLSFKNKLYYMAKRKGDKGILPFLESLGLARSSIMHIARYLSSETLPHLITKIEHIKEILLSGNHEMLIGKNARRMMMQLSIPIDEDIQQTLSFFEKMEAKRGGLSMLGFSDSCLPFMIESFPRLLLLSVEQQLKPLFLFLQFVGVPKENIKDILLLFPPIIFYNIDKDIKPRISALQKVVGEEKVIGKILVKYPWIISTSIMGNYKEISLFFEREKIPRSSLISAVKSWPHLLGCSTNKMKIMVNKIGTFGIRNKILGAVIASSPQLLLRKPSEFVEVVSLLDDIGLDDETIQKLLRRSPEIFASNAEKTLRKKISALADFGISSEHIPRVIKKYPELLVSDVQGNLIPRMKYLMDIGLSKWEVCSMVRRFSPLLGYSIDMVLQPKIEYLLKTMNKSLNEVVEYPRYLSYSLEKKIKPRYCVIKGRNIQCSLKDMLGKNNDEFAEDYMGIERMLIFPPSLSPHSDNSQ</sequence>
<dbReference type="OMA" id="IKPRYWV"/>
<dbReference type="PANTHER" id="PTHR13068:SF3">
    <property type="entry name" value="MITOCHONDRIAL TRANSCRIPTION TERMINATION FACTOR FAMILY PROTEIN"/>
    <property type="match status" value="1"/>
</dbReference>
<evidence type="ECO:0000256" key="2">
    <source>
        <dbReference type="ARBA" id="ARBA00022472"/>
    </source>
</evidence>
<dbReference type="STRING" id="29655.A0A0K9PZQ5"/>
<dbReference type="FunFam" id="1.25.70.10:FF:000015">
    <property type="entry name" value="Mitochondrial transcription termination factor family protein"/>
    <property type="match status" value="1"/>
</dbReference>
<comment type="similarity">
    <text evidence="1">Belongs to the mTERF family.</text>
</comment>
<proteinExistence type="inferred from homology"/>
<keyword evidence="2" id="KW-0804">Transcription</keyword>
<evidence type="ECO:0008006" key="6">
    <source>
        <dbReference type="Google" id="ProtNLM"/>
    </source>
</evidence>
<dbReference type="Gene3D" id="1.25.70.10">
    <property type="entry name" value="Transcription termination factor 3, mitochondrial"/>
    <property type="match status" value="2"/>
</dbReference>
<dbReference type="Pfam" id="PF02536">
    <property type="entry name" value="mTERF"/>
    <property type="match status" value="1"/>
</dbReference>
<reference evidence="5" key="1">
    <citation type="journal article" date="2016" name="Nature">
        <title>The genome of the seagrass Zostera marina reveals angiosperm adaptation to the sea.</title>
        <authorList>
            <person name="Olsen J.L."/>
            <person name="Rouze P."/>
            <person name="Verhelst B."/>
            <person name="Lin Y.-C."/>
            <person name="Bayer T."/>
            <person name="Collen J."/>
            <person name="Dattolo E."/>
            <person name="De Paoli E."/>
            <person name="Dittami S."/>
            <person name="Maumus F."/>
            <person name="Michel G."/>
            <person name="Kersting A."/>
            <person name="Lauritano C."/>
            <person name="Lohaus R."/>
            <person name="Toepel M."/>
            <person name="Tonon T."/>
            <person name="Vanneste K."/>
            <person name="Amirebrahimi M."/>
            <person name="Brakel J."/>
            <person name="Bostroem C."/>
            <person name="Chovatia M."/>
            <person name="Grimwood J."/>
            <person name="Jenkins J.W."/>
            <person name="Jueterbock A."/>
            <person name="Mraz A."/>
            <person name="Stam W.T."/>
            <person name="Tice H."/>
            <person name="Bornberg-Bauer E."/>
            <person name="Green P.J."/>
            <person name="Pearson G.A."/>
            <person name="Procaccini G."/>
            <person name="Duarte C.M."/>
            <person name="Schmutz J."/>
            <person name="Reusch T.B.H."/>
            <person name="Van de Peer Y."/>
        </authorList>
    </citation>
    <scope>NUCLEOTIDE SEQUENCE [LARGE SCALE GENOMIC DNA]</scope>
    <source>
        <strain evidence="5">cv. Finnish</strain>
    </source>
</reference>
<keyword evidence="2" id="KW-0805">Transcription regulation</keyword>
<name>A0A0K9PZQ5_ZOSMR</name>